<reference evidence="1 3" key="1">
    <citation type="submission" date="2008-03" db="EMBL/GenBank/DDBJ databases">
        <title>Annotation of Ixodes scapularis.</title>
        <authorList>
            <consortium name="Ixodes scapularis Genome Project Consortium"/>
            <person name="Caler E."/>
            <person name="Hannick L.I."/>
            <person name="Bidwell S."/>
            <person name="Joardar V."/>
            <person name="Thiagarajan M."/>
            <person name="Amedeo P."/>
            <person name="Galinsky K.J."/>
            <person name="Schobel S."/>
            <person name="Inman J."/>
            <person name="Hostetler J."/>
            <person name="Miller J."/>
            <person name="Hammond M."/>
            <person name="Megy K."/>
            <person name="Lawson D."/>
            <person name="Kodira C."/>
            <person name="Sutton G."/>
            <person name="Meyer J."/>
            <person name="Hill C.A."/>
            <person name="Birren B."/>
            <person name="Nene V."/>
            <person name="Collins F."/>
            <person name="Alarcon-Chaidez F."/>
            <person name="Wikel S."/>
            <person name="Strausberg R."/>
        </authorList>
    </citation>
    <scope>NUCLEOTIDE SEQUENCE [LARGE SCALE GENOMIC DNA]</scope>
    <source>
        <strain evidence="3">Wikel</strain>
        <strain evidence="1">Wikel colony</strain>
    </source>
</reference>
<evidence type="ECO:0000313" key="3">
    <source>
        <dbReference type="Proteomes" id="UP000001555"/>
    </source>
</evidence>
<dbReference type="EMBL" id="ABJB010200637">
    <property type="status" value="NOT_ANNOTATED_CDS"/>
    <property type="molecule type" value="Genomic_DNA"/>
</dbReference>
<dbReference type="Proteomes" id="UP000001555">
    <property type="component" value="Unassembled WGS sequence"/>
</dbReference>
<proteinExistence type="predicted"/>
<dbReference type="EMBL" id="DS697414">
    <property type="protein sequence ID" value="EEC05086.1"/>
    <property type="molecule type" value="Genomic_DNA"/>
</dbReference>
<gene>
    <name evidence="1" type="ORF">IscW_ISCW004685</name>
</gene>
<sequence length="58" mass="6641">MKPTRDISHYMSSQVRQDTTKYKQVGAVQTHLANLLGDTNRVDEKAEKRAKANVNFSY</sequence>
<accession>B7PER4</accession>
<dbReference type="HOGENOM" id="CLU_2981353_0_0_1"/>
<dbReference type="AlphaFoldDB" id="B7PER4"/>
<reference evidence="2" key="2">
    <citation type="submission" date="2020-05" db="UniProtKB">
        <authorList>
            <consortium name="EnsemblMetazoa"/>
        </authorList>
    </citation>
    <scope>IDENTIFICATION</scope>
    <source>
        <strain evidence="2">wikel</strain>
    </source>
</reference>
<evidence type="ECO:0000313" key="2">
    <source>
        <dbReference type="EnsemblMetazoa" id="ISCW004685-PA"/>
    </source>
</evidence>
<keyword evidence="3" id="KW-1185">Reference proteome</keyword>
<name>B7PER4_IXOSC</name>
<dbReference type="VEuPathDB" id="VectorBase:ISCI004685"/>
<dbReference type="VEuPathDB" id="VectorBase:ISCW004685"/>
<dbReference type="InParanoid" id="B7PER4"/>
<evidence type="ECO:0000313" key="1">
    <source>
        <dbReference type="EMBL" id="EEC05086.1"/>
    </source>
</evidence>
<dbReference type="PaxDb" id="6945-B7PER4"/>
<protein>
    <submittedName>
        <fullName evidence="1 2">Uncharacterized protein</fullName>
    </submittedName>
</protein>
<dbReference type="EnsemblMetazoa" id="ISCW004685-RA">
    <property type="protein sequence ID" value="ISCW004685-PA"/>
    <property type="gene ID" value="ISCW004685"/>
</dbReference>
<organism>
    <name type="scientific">Ixodes scapularis</name>
    <name type="common">Black-legged tick</name>
    <name type="synonym">Deer tick</name>
    <dbReference type="NCBI Taxonomy" id="6945"/>
    <lineage>
        <taxon>Eukaryota</taxon>
        <taxon>Metazoa</taxon>
        <taxon>Ecdysozoa</taxon>
        <taxon>Arthropoda</taxon>
        <taxon>Chelicerata</taxon>
        <taxon>Arachnida</taxon>
        <taxon>Acari</taxon>
        <taxon>Parasitiformes</taxon>
        <taxon>Ixodida</taxon>
        <taxon>Ixodoidea</taxon>
        <taxon>Ixodidae</taxon>
        <taxon>Ixodinae</taxon>
        <taxon>Ixodes</taxon>
    </lineage>
</organism>